<dbReference type="EMBL" id="NDWU01000004">
    <property type="protein sequence ID" value="PUA33797.1"/>
    <property type="molecule type" value="Genomic_DNA"/>
</dbReference>
<sequence>MSKPDKTVKKFFVMLFSGKISEAEKILERLKKSLSDEKEKGYYDALYGIYYAYVNDDYESFVYKLWTNQDFRKQRKKLAEEFRKMAESPFTINPSFYRAWSDFLNMLPELPQPHKLSQKESS</sequence>
<accession>A0A2R7Y8R8</accession>
<gene>
    <name evidence="1" type="ORF">B9J98_02335</name>
</gene>
<dbReference type="Proteomes" id="UP000244066">
    <property type="component" value="Unassembled WGS sequence"/>
</dbReference>
<dbReference type="AlphaFoldDB" id="A0A2R7Y8R8"/>
<evidence type="ECO:0000313" key="1">
    <source>
        <dbReference type="EMBL" id="PUA33797.1"/>
    </source>
</evidence>
<proteinExistence type="predicted"/>
<name>A0A2R7Y8R8_9ARCH</name>
<organism evidence="1 2">
    <name type="scientific">Candidatus Terraquivivens tikiterensis</name>
    <dbReference type="NCBI Taxonomy" id="1980982"/>
    <lineage>
        <taxon>Archaea</taxon>
        <taxon>Nitrososphaerota</taxon>
        <taxon>Candidatus Wolframiiraptoraceae</taxon>
        <taxon>Candidatus Terraquivivens</taxon>
    </lineage>
</organism>
<comment type="caution">
    <text evidence="1">The sequence shown here is derived from an EMBL/GenBank/DDBJ whole genome shotgun (WGS) entry which is preliminary data.</text>
</comment>
<protein>
    <submittedName>
        <fullName evidence="1">Uncharacterized protein</fullName>
    </submittedName>
</protein>
<reference evidence="1 2" key="1">
    <citation type="submission" date="2017-04" db="EMBL/GenBank/DDBJ databases">
        <title>Draft Aigarchaeota genome from a New Zealand hot spring.</title>
        <authorList>
            <person name="Reysenbach A.-L."/>
            <person name="Donaho J.A."/>
            <person name="Gerhart J."/>
            <person name="Kelley J.F."/>
            <person name="Kouba K."/>
            <person name="Podar M."/>
            <person name="Stott M."/>
        </authorList>
    </citation>
    <scope>NUCLEOTIDE SEQUENCE [LARGE SCALE GENOMIC DNA]</scope>
    <source>
        <strain evidence="1">NZ13_MG1</strain>
    </source>
</reference>
<evidence type="ECO:0000313" key="2">
    <source>
        <dbReference type="Proteomes" id="UP000244066"/>
    </source>
</evidence>